<dbReference type="GO" id="GO:0005880">
    <property type="term" value="C:nuclear microtubule"/>
    <property type="evidence" value="ECO:0007669"/>
    <property type="project" value="TreeGrafter"/>
</dbReference>
<feature type="compositionally biased region" description="Basic and acidic residues" evidence="2">
    <location>
        <begin position="96"/>
        <end position="108"/>
    </location>
</feature>
<dbReference type="GO" id="GO:0051225">
    <property type="term" value="P:spindle assembly"/>
    <property type="evidence" value="ECO:0007669"/>
    <property type="project" value="TreeGrafter"/>
</dbReference>
<evidence type="ECO:0000256" key="1">
    <source>
        <dbReference type="ARBA" id="ARBA00010016"/>
    </source>
</evidence>
<dbReference type="AlphaFoldDB" id="A0A2Z7DFK8"/>
<comment type="similarity">
    <text evidence="1">Belongs to the QWRF family.</text>
</comment>
<accession>A0A2Z7DFK8</accession>
<organism evidence="3 4">
    <name type="scientific">Dorcoceras hygrometricum</name>
    <dbReference type="NCBI Taxonomy" id="472368"/>
    <lineage>
        <taxon>Eukaryota</taxon>
        <taxon>Viridiplantae</taxon>
        <taxon>Streptophyta</taxon>
        <taxon>Embryophyta</taxon>
        <taxon>Tracheophyta</taxon>
        <taxon>Spermatophyta</taxon>
        <taxon>Magnoliopsida</taxon>
        <taxon>eudicotyledons</taxon>
        <taxon>Gunneridae</taxon>
        <taxon>Pentapetalae</taxon>
        <taxon>asterids</taxon>
        <taxon>lamiids</taxon>
        <taxon>Lamiales</taxon>
        <taxon>Gesneriaceae</taxon>
        <taxon>Didymocarpoideae</taxon>
        <taxon>Trichosporeae</taxon>
        <taxon>Loxocarpinae</taxon>
        <taxon>Dorcoceras</taxon>
    </lineage>
</organism>
<dbReference type="InterPro" id="IPR007573">
    <property type="entry name" value="QWRF"/>
</dbReference>
<dbReference type="OrthoDB" id="1924320at2759"/>
<dbReference type="Pfam" id="PF04484">
    <property type="entry name" value="QWRF"/>
    <property type="match status" value="1"/>
</dbReference>
<dbReference type="PANTHER" id="PTHR31807">
    <property type="entry name" value="AUGMIN FAMILY MEMBER"/>
    <property type="match status" value="1"/>
</dbReference>
<dbReference type="PANTHER" id="PTHR31807:SF51">
    <property type="entry name" value="PROTEIN SNOWY COTYLEDON 3"/>
    <property type="match status" value="1"/>
</dbReference>
<protein>
    <submittedName>
        <fullName evidence="3">QWRF motif-containing protein 2</fullName>
    </submittedName>
</protein>
<feature type="compositionally biased region" description="Low complexity" evidence="2">
    <location>
        <begin position="42"/>
        <end position="81"/>
    </location>
</feature>
<feature type="region of interest" description="Disordered" evidence="2">
    <location>
        <begin position="139"/>
        <end position="201"/>
    </location>
</feature>
<evidence type="ECO:0000256" key="2">
    <source>
        <dbReference type="SAM" id="MobiDB-lite"/>
    </source>
</evidence>
<evidence type="ECO:0000313" key="4">
    <source>
        <dbReference type="Proteomes" id="UP000250235"/>
    </source>
</evidence>
<dbReference type="GO" id="GO:0008017">
    <property type="term" value="F:microtubule binding"/>
    <property type="evidence" value="ECO:0007669"/>
    <property type="project" value="TreeGrafter"/>
</dbReference>
<dbReference type="Proteomes" id="UP000250235">
    <property type="component" value="Unassembled WGS sequence"/>
</dbReference>
<dbReference type="EMBL" id="KQ988217">
    <property type="protein sequence ID" value="KZV56214.1"/>
    <property type="molecule type" value="Genomic_DNA"/>
</dbReference>
<feature type="region of interest" description="Disordered" evidence="2">
    <location>
        <begin position="1"/>
        <end position="117"/>
    </location>
</feature>
<gene>
    <name evidence="3" type="ORF">F511_13818</name>
</gene>
<proteinExistence type="inferred from homology"/>
<keyword evidence="4" id="KW-1185">Reference proteome</keyword>
<dbReference type="GO" id="GO:0005737">
    <property type="term" value="C:cytoplasm"/>
    <property type="evidence" value="ECO:0007669"/>
    <property type="project" value="TreeGrafter"/>
</dbReference>
<name>A0A2Z7DFK8_9LAMI</name>
<evidence type="ECO:0000313" key="3">
    <source>
        <dbReference type="EMBL" id="KZV56214.1"/>
    </source>
</evidence>
<sequence>MVTAVASNPKLHSSQNEKRPPLLPADSDNAPSRRPKGREVSSRYLSLSISSSNSSNSSNTTSSSNTSGSWSSSISSRRSQSPMVGSRAAVATPKSSVKERAVSAERRRPVVAAASTPSNAERILMTSRRSLSVSFQGDSYSMPVSKVKPPPTSVGTTGGLRKGTPERRNVCVTPVRDRREKDVENSRPSEKPKQLWPGRLRGENSSFLSRSLDCGSERAKLSESGARFKELRKSVADQVSSDCESVSSESTASGATIRVRREPRGIVVPAMFWQDANLLCHKVQDLASPVSNNALNRTAGSSKLGVAKKFINDTPVSSPRGIFAAGTLLRGMASPTRCRSGMGNSVDDDKPCSMPWKLSSVTDLVSVRRKSGENRIPDAAELRLLYSHQLQWRLANARVEHTMLVQKHTAERNLYNAWVSTSKLRQSVKSKRIELLLLRLNLKTYSILKEHEPHLENWYLFERDHLNSLSGPITALEASIVRLPVVGGARVYVHKVREALASAVDLMQAMASSIQPLLSQLEQMNLLVSELSNLSTRESNLLQECKEFLSTTFIPLQVNKNSIHLKQSNTISVSLQIKSQFTRRKLNSIACLCTLSLLHYNMSCHPR</sequence>
<reference evidence="3 4" key="1">
    <citation type="journal article" date="2015" name="Proc. Natl. Acad. Sci. U.S.A.">
        <title>The resurrection genome of Boea hygrometrica: A blueprint for survival of dehydration.</title>
        <authorList>
            <person name="Xiao L."/>
            <person name="Yang G."/>
            <person name="Zhang L."/>
            <person name="Yang X."/>
            <person name="Zhao S."/>
            <person name="Ji Z."/>
            <person name="Zhou Q."/>
            <person name="Hu M."/>
            <person name="Wang Y."/>
            <person name="Chen M."/>
            <person name="Xu Y."/>
            <person name="Jin H."/>
            <person name="Xiao X."/>
            <person name="Hu G."/>
            <person name="Bao F."/>
            <person name="Hu Y."/>
            <person name="Wan P."/>
            <person name="Li L."/>
            <person name="Deng X."/>
            <person name="Kuang T."/>
            <person name="Xiang C."/>
            <person name="Zhu J.K."/>
            <person name="Oliver M.J."/>
            <person name="He Y."/>
        </authorList>
    </citation>
    <scope>NUCLEOTIDE SEQUENCE [LARGE SCALE GENOMIC DNA]</scope>
    <source>
        <strain evidence="4">cv. XS01</strain>
    </source>
</reference>
<feature type="compositionally biased region" description="Basic and acidic residues" evidence="2">
    <location>
        <begin position="163"/>
        <end position="193"/>
    </location>
</feature>